<dbReference type="Proteomes" id="UP001193035">
    <property type="component" value="Unassembled WGS sequence"/>
</dbReference>
<reference evidence="1 2" key="1">
    <citation type="submission" date="2019-05" db="EMBL/GenBank/DDBJ databases">
        <title>Ruegeria sp. nov., isolated from tidal flat.</title>
        <authorList>
            <person name="Kim W."/>
        </authorList>
    </citation>
    <scope>NUCLEOTIDE SEQUENCE [LARGE SCALE GENOMIC DNA]</scope>
    <source>
        <strain evidence="1 2">CAU 1488</strain>
    </source>
</reference>
<dbReference type="EMBL" id="VCPD01000008">
    <property type="protein sequence ID" value="TMV04214.1"/>
    <property type="molecule type" value="Genomic_DNA"/>
</dbReference>
<protein>
    <recommendedName>
        <fullName evidence="3">DUF4265 domain-containing protein</fullName>
    </recommendedName>
</protein>
<accession>A0ABY2WTR4</accession>
<evidence type="ECO:0000313" key="1">
    <source>
        <dbReference type="EMBL" id="TMV04214.1"/>
    </source>
</evidence>
<keyword evidence="2" id="KW-1185">Reference proteome</keyword>
<organism evidence="1 2">
    <name type="scientific">Ruegeria sediminis</name>
    <dbReference type="NCBI Taxonomy" id="2583820"/>
    <lineage>
        <taxon>Bacteria</taxon>
        <taxon>Pseudomonadati</taxon>
        <taxon>Pseudomonadota</taxon>
        <taxon>Alphaproteobacteria</taxon>
        <taxon>Rhodobacterales</taxon>
        <taxon>Roseobacteraceae</taxon>
        <taxon>Ruegeria</taxon>
    </lineage>
</organism>
<evidence type="ECO:0000313" key="2">
    <source>
        <dbReference type="Proteomes" id="UP001193035"/>
    </source>
</evidence>
<gene>
    <name evidence="1" type="ORF">FGK63_18170</name>
</gene>
<name>A0ABY2WTR4_9RHOB</name>
<proteinExistence type="predicted"/>
<evidence type="ECO:0008006" key="3">
    <source>
        <dbReference type="Google" id="ProtNLM"/>
    </source>
</evidence>
<sequence length="148" mass="16387">MEEAMTENSWIDILNRISEERPAHLDDLVLSDVASPPLGKVLMPQMDLPCSRALWEGEVGAPTYIGIRILEAPETPTKVARRLAAAAIERGVVPVILSRIDLSGFEQFGFRVERIPEDHEAAQNAEEEIGKFWNLAIIIDGTEVGLLK</sequence>
<comment type="caution">
    <text evidence="1">The sequence shown here is derived from an EMBL/GenBank/DDBJ whole genome shotgun (WGS) entry which is preliminary data.</text>
</comment>
<dbReference type="RefSeq" id="WP_138844947.1">
    <property type="nucleotide sequence ID" value="NZ_VCPD01000008.1"/>
</dbReference>